<dbReference type="NCBIfam" id="TIGR00455">
    <property type="entry name" value="apsK"/>
    <property type="match status" value="1"/>
</dbReference>
<dbReference type="RefSeq" id="XP_009040631.1">
    <property type="nucleotide sequence ID" value="XM_009042383.1"/>
</dbReference>
<feature type="region of interest" description="Disordered" evidence="11">
    <location>
        <begin position="26"/>
        <end position="56"/>
    </location>
</feature>
<dbReference type="HAMAP" id="MF_00065">
    <property type="entry name" value="Adenylyl_sulf_kinase"/>
    <property type="match status" value="1"/>
</dbReference>
<dbReference type="GO" id="GO:0006796">
    <property type="term" value="P:phosphate-containing compound metabolic process"/>
    <property type="evidence" value="ECO:0007669"/>
    <property type="project" value="InterPro"/>
</dbReference>
<dbReference type="GO" id="GO:0005737">
    <property type="term" value="C:cytoplasm"/>
    <property type="evidence" value="ECO:0007669"/>
    <property type="project" value="InterPro"/>
</dbReference>
<comment type="cofactor">
    <cofactor evidence="1">
        <name>Mg(2+)</name>
        <dbReference type="ChEBI" id="CHEBI:18420"/>
    </cofactor>
</comment>
<dbReference type="InterPro" id="IPR025980">
    <property type="entry name" value="ATP-Sase_PUA-like_dom"/>
</dbReference>
<keyword evidence="7" id="KW-0418">Kinase</keyword>
<dbReference type="SUPFAM" id="SSF88697">
    <property type="entry name" value="PUA domain-like"/>
    <property type="match status" value="1"/>
</dbReference>
<evidence type="ECO:0000313" key="16">
    <source>
        <dbReference type="EMBL" id="EGB04717.1"/>
    </source>
</evidence>
<protein>
    <submittedName>
        <fullName evidence="16">Uncharacterized protein</fullName>
    </submittedName>
</protein>
<dbReference type="InterPro" id="IPR059117">
    <property type="entry name" value="APS_kinase_dom"/>
</dbReference>
<dbReference type="CDD" id="cd02027">
    <property type="entry name" value="APSK"/>
    <property type="match status" value="1"/>
</dbReference>
<dbReference type="Pfam" id="PF14306">
    <property type="entry name" value="PUA_2"/>
    <property type="match status" value="1"/>
</dbReference>
<dbReference type="eggNOG" id="KOG4238">
    <property type="taxonomic scope" value="Eukaryota"/>
</dbReference>
<keyword evidence="5" id="KW-0479">Metal-binding</keyword>
<evidence type="ECO:0000256" key="2">
    <source>
        <dbReference type="ARBA" id="ARBA00004678"/>
    </source>
</evidence>
<evidence type="ECO:0000256" key="9">
    <source>
        <dbReference type="ARBA" id="ARBA00022840"/>
    </source>
</evidence>
<dbReference type="Gene3D" id="3.40.50.300">
    <property type="entry name" value="P-loop containing nucleotide triphosphate hydrolases"/>
    <property type="match status" value="1"/>
</dbReference>
<evidence type="ECO:0000259" key="15">
    <source>
        <dbReference type="Pfam" id="PF14306"/>
    </source>
</evidence>
<dbReference type="InterPro" id="IPR036649">
    <property type="entry name" value="Pyrophosphatase_sf"/>
</dbReference>
<evidence type="ECO:0000256" key="8">
    <source>
        <dbReference type="ARBA" id="ARBA00022801"/>
    </source>
</evidence>
<dbReference type="InterPro" id="IPR002891">
    <property type="entry name" value="APS"/>
</dbReference>
<feature type="domain" description="APS kinase" evidence="13">
    <location>
        <begin position="144"/>
        <end position="294"/>
    </location>
</feature>
<keyword evidence="9" id="KW-0067">ATP-binding</keyword>
<evidence type="ECO:0000256" key="4">
    <source>
        <dbReference type="ARBA" id="ARBA00022679"/>
    </source>
</evidence>
<evidence type="ECO:0000256" key="5">
    <source>
        <dbReference type="ARBA" id="ARBA00022723"/>
    </source>
</evidence>
<dbReference type="InterPro" id="IPR015947">
    <property type="entry name" value="PUA-like_sf"/>
</dbReference>
<dbReference type="GO" id="GO:0000287">
    <property type="term" value="F:magnesium ion binding"/>
    <property type="evidence" value="ECO:0007669"/>
    <property type="project" value="InterPro"/>
</dbReference>
<keyword evidence="8" id="KW-0378">Hydrolase</keyword>
<dbReference type="KEGG" id="aaf:AURANDRAFT_72468"/>
<evidence type="ECO:0000256" key="7">
    <source>
        <dbReference type="ARBA" id="ARBA00022777"/>
    </source>
</evidence>
<dbReference type="InterPro" id="IPR027417">
    <property type="entry name" value="P-loop_NTPase"/>
</dbReference>
<feature type="compositionally biased region" description="Low complexity" evidence="11">
    <location>
        <begin position="1064"/>
        <end position="1078"/>
    </location>
</feature>
<dbReference type="eggNOG" id="KOG1626">
    <property type="taxonomic scope" value="Eukaryota"/>
</dbReference>
<dbReference type="PANTHER" id="PTHR11055">
    <property type="entry name" value="BIFUNCTIONAL 3'-PHOSPHOADENOSINE 5'-PHOSPHOSULFATE SYNTHASE"/>
    <property type="match status" value="1"/>
</dbReference>
<dbReference type="InterPro" id="IPR024951">
    <property type="entry name" value="Sulfurylase_cat_dom"/>
</dbReference>
<evidence type="ECO:0000313" key="17">
    <source>
        <dbReference type="Proteomes" id="UP000002729"/>
    </source>
</evidence>
<dbReference type="GeneID" id="20228723"/>
<evidence type="ECO:0000259" key="14">
    <source>
        <dbReference type="Pfam" id="PF01747"/>
    </source>
</evidence>
<keyword evidence="12" id="KW-0732">Signal</keyword>
<dbReference type="InterPro" id="IPR014729">
    <property type="entry name" value="Rossmann-like_a/b/a_fold"/>
</dbReference>
<dbReference type="InParanoid" id="F0YJM0"/>
<gene>
    <name evidence="16" type="ORF">AURANDRAFT_72468</name>
</gene>
<dbReference type="Proteomes" id="UP000002729">
    <property type="component" value="Unassembled WGS sequence"/>
</dbReference>
<keyword evidence="17" id="KW-1185">Reference proteome</keyword>
<dbReference type="InterPro" id="IPR008162">
    <property type="entry name" value="Pyrophosphatase"/>
</dbReference>
<evidence type="ECO:0000256" key="11">
    <source>
        <dbReference type="SAM" id="MobiDB-lite"/>
    </source>
</evidence>
<feature type="domain" description="ATP-sulfurylase PUA-like" evidence="15">
    <location>
        <begin position="355"/>
        <end position="522"/>
    </location>
</feature>
<evidence type="ECO:0000256" key="1">
    <source>
        <dbReference type="ARBA" id="ARBA00001946"/>
    </source>
</evidence>
<dbReference type="GO" id="GO:0005524">
    <property type="term" value="F:ATP binding"/>
    <property type="evidence" value="ECO:0007669"/>
    <property type="project" value="UniProtKB-KW"/>
</dbReference>
<accession>F0YJM0</accession>
<dbReference type="AlphaFoldDB" id="F0YJM0"/>
<dbReference type="GO" id="GO:0004020">
    <property type="term" value="F:adenylylsulfate kinase activity"/>
    <property type="evidence" value="ECO:0007669"/>
    <property type="project" value="InterPro"/>
</dbReference>
<dbReference type="NCBIfam" id="NF003013">
    <property type="entry name" value="PRK03846.1"/>
    <property type="match status" value="1"/>
</dbReference>
<feature type="region of interest" description="Disordered" evidence="11">
    <location>
        <begin position="1051"/>
        <end position="1095"/>
    </location>
</feature>
<name>F0YJM0_AURAN</name>
<dbReference type="OrthoDB" id="506431at2759"/>
<dbReference type="SUPFAM" id="SSF50324">
    <property type="entry name" value="Inorganic pyrophosphatase"/>
    <property type="match status" value="1"/>
</dbReference>
<keyword evidence="4" id="KW-0808">Transferase</keyword>
<dbReference type="Pfam" id="PF00719">
    <property type="entry name" value="Pyrophosphatase"/>
    <property type="match status" value="1"/>
</dbReference>
<dbReference type="PROSITE" id="PS00387">
    <property type="entry name" value="PPASE"/>
    <property type="match status" value="1"/>
</dbReference>
<feature type="signal peptide" evidence="12">
    <location>
        <begin position="1"/>
        <end position="20"/>
    </location>
</feature>
<comment type="similarity">
    <text evidence="3">Belongs to the PPase family.</text>
</comment>
<keyword evidence="10" id="KW-0460">Magnesium</keyword>
<dbReference type="SUPFAM" id="SSF52540">
    <property type="entry name" value="P-loop containing nucleoside triphosphate hydrolases"/>
    <property type="match status" value="1"/>
</dbReference>
<proteinExistence type="inferred from homology"/>
<dbReference type="PANTHER" id="PTHR11055:SF1">
    <property type="entry name" value="PAPS SYNTHETASE, ISOFORM D"/>
    <property type="match status" value="1"/>
</dbReference>
<feature type="chain" id="PRO_5003261712" evidence="12">
    <location>
        <begin position="21"/>
        <end position="1118"/>
    </location>
</feature>
<dbReference type="Pfam" id="PF01747">
    <property type="entry name" value="ATP-sulfurylase"/>
    <property type="match status" value="1"/>
</dbReference>
<dbReference type="Gene3D" id="3.10.400.10">
    <property type="entry name" value="Sulfate adenylyltransferase"/>
    <property type="match status" value="1"/>
</dbReference>
<evidence type="ECO:0000259" key="13">
    <source>
        <dbReference type="Pfam" id="PF01583"/>
    </source>
</evidence>
<evidence type="ECO:0000256" key="10">
    <source>
        <dbReference type="ARBA" id="ARBA00022842"/>
    </source>
</evidence>
<dbReference type="Pfam" id="PF01583">
    <property type="entry name" value="APS_kinase"/>
    <property type="match status" value="1"/>
</dbReference>
<dbReference type="OMA" id="HAYLMNN"/>
<comment type="pathway">
    <text evidence="2">Sulfur metabolism.</text>
</comment>
<dbReference type="Gene3D" id="3.90.80.10">
    <property type="entry name" value="Inorganic pyrophosphatase"/>
    <property type="match status" value="1"/>
</dbReference>
<feature type="domain" description="Sulphate adenylyltransferase catalytic" evidence="14">
    <location>
        <begin position="532"/>
        <end position="746"/>
    </location>
</feature>
<dbReference type="GO" id="GO:0000103">
    <property type="term" value="P:sulfate assimilation"/>
    <property type="evidence" value="ECO:0007669"/>
    <property type="project" value="InterPro"/>
</dbReference>
<sequence>MKRPWVWGLFLVFAIGGGLLLTSGSSSATEVTDPASQTIAPPPLNLRGSNAASPPPDTTEISALFEEVVLENSQLRSQVQSIRFTNELAANTVDGDFDIAAYRAAALEATPPNIIECAEANEGGSQDACHLPSARRFEALNQEGITLWMTGLSGSGKSTIAKALEETLVLKYGKHVQMLDGDNVRTGLNRDLGFSPADRAESVRRVGEMACLFNGGGVITLVTLVSPYRADREAARQRHEDQGLKYLEVFMNVPLDVVQERDPKGLYAKVAAGELKGFTGVDAPYEQPLHPDVDLPNWDLELDECVRILIEKLRVEGVLDGGPSDPSGLPLPPGFTGAWLEDELIISNNKFSASSALATKRAAEDGSLPQARLNDIDVISEGWAPPLRGFMREGVLLQALHFNSLLIDPFDDVGAKELNFQQTNWNNNEVRGRKRVSMAVPIVLPITEFTKSAIETSPSGAVALIDKDGHALGVLKNPEVYPNRKEEIVSRCFGAIDPGHPYIAHVYSGGNYLLGGEVEVFEPIRYRDGLDKWRLTPKELYTNFKAKGADVVFAFQTRNPTHAGHAYLMRTGRERLVAAGYQNPVLWLSPLGGWTKSDDVPLDVRVTQHQAVLDERMLDPDWTVMGIWPAPMIYAGPTEVQFHAASRRAAGASFFVVGRDAAGIKSSPEATWNPDDDMYDANHARFALQMSPVLEDARMALLSFDKFYYDKTDHQMKALDPSREDDFISISGSKMRKLAAQGATPCRDPIPSDLLAANCVPQGFMVPSGWAIVCDYYQNIESPDWIPWSKAVVQPLVDENTVAHGTYGKTDFAVFLTRGSKQASPWHDIPLVVPTTTSAAVSSTAQFNMITEIPKHTSAKMEVMKDKWSNPIMQDTNKDGSPRYYTYGVPFFNYGLLPQTWEDPHMISDEGFGGDNDPLDVIEVGESPLALGSVTEVKVLGSLELIDEGETDHKIIALRTSDPRSVSINDVKDLENHVPGLTARLVDWLKMYKTSDGKAINVLSNSGEPTSRLEAQCVQSKMESLDQNNMFACTCDLEMDDVGQKPIETGYPELAAKNRDLKSSGRSRASSGRTPGRSLIGAAAARSHHWQWRPRRPEAARAALAYGGRLTAAEGQPV</sequence>
<dbReference type="GO" id="GO:0004427">
    <property type="term" value="F:inorganic diphosphate phosphatase activity"/>
    <property type="evidence" value="ECO:0007669"/>
    <property type="project" value="InterPro"/>
</dbReference>
<evidence type="ECO:0000256" key="12">
    <source>
        <dbReference type="SAM" id="SignalP"/>
    </source>
</evidence>
<organism evidence="17">
    <name type="scientific">Aureococcus anophagefferens</name>
    <name type="common">Harmful bloom alga</name>
    <dbReference type="NCBI Taxonomy" id="44056"/>
    <lineage>
        <taxon>Eukaryota</taxon>
        <taxon>Sar</taxon>
        <taxon>Stramenopiles</taxon>
        <taxon>Ochrophyta</taxon>
        <taxon>Pelagophyceae</taxon>
        <taxon>Pelagomonadales</taxon>
        <taxon>Pelagomonadaceae</taxon>
        <taxon>Aureococcus</taxon>
    </lineage>
</organism>
<keyword evidence="6" id="KW-0547">Nucleotide-binding</keyword>
<reference evidence="16 17" key="1">
    <citation type="journal article" date="2011" name="Proc. Natl. Acad. Sci. U.S.A.">
        <title>Niche of harmful alga Aureococcus anophagefferens revealed through ecogenomics.</title>
        <authorList>
            <person name="Gobler C.J."/>
            <person name="Berry D.L."/>
            <person name="Dyhrman S.T."/>
            <person name="Wilhelm S.W."/>
            <person name="Salamov A."/>
            <person name="Lobanov A.V."/>
            <person name="Zhang Y."/>
            <person name="Collier J.L."/>
            <person name="Wurch L.L."/>
            <person name="Kustka A.B."/>
            <person name="Dill B.D."/>
            <person name="Shah M."/>
            <person name="VerBerkmoes N.C."/>
            <person name="Kuo A."/>
            <person name="Terry A."/>
            <person name="Pangilinan J."/>
            <person name="Lindquist E.A."/>
            <person name="Lucas S."/>
            <person name="Paulsen I.T."/>
            <person name="Hattenrath-Lehmann T.K."/>
            <person name="Talmage S.C."/>
            <person name="Walker E.A."/>
            <person name="Koch F."/>
            <person name="Burson A.M."/>
            <person name="Marcoval M.A."/>
            <person name="Tang Y.Z."/>
            <person name="Lecleir G.R."/>
            <person name="Coyne K.J."/>
            <person name="Berg G.M."/>
            <person name="Bertrand E.M."/>
            <person name="Saito M.A."/>
            <person name="Gladyshev V.N."/>
            <person name="Grigoriev I.V."/>
        </authorList>
    </citation>
    <scope>NUCLEOTIDE SEQUENCE [LARGE SCALE GENOMIC DNA]</scope>
    <source>
        <strain evidence="17">CCMP 1984</strain>
    </source>
</reference>
<dbReference type="EMBL" id="GL833148">
    <property type="protein sequence ID" value="EGB04717.1"/>
    <property type="molecule type" value="Genomic_DNA"/>
</dbReference>
<dbReference type="Gene3D" id="3.40.50.620">
    <property type="entry name" value="HUPs"/>
    <property type="match status" value="1"/>
</dbReference>
<evidence type="ECO:0000256" key="6">
    <source>
        <dbReference type="ARBA" id="ARBA00022741"/>
    </source>
</evidence>
<evidence type="ECO:0000256" key="3">
    <source>
        <dbReference type="ARBA" id="ARBA00006220"/>
    </source>
</evidence>
<feature type="compositionally biased region" description="Polar residues" evidence="11">
    <location>
        <begin position="28"/>
        <end position="39"/>
    </location>
</feature>
<dbReference type="GO" id="GO:0004781">
    <property type="term" value="F:sulfate adenylyltransferase (ATP) activity"/>
    <property type="evidence" value="ECO:0007669"/>
    <property type="project" value="InterPro"/>
</dbReference>
<dbReference type="SUPFAM" id="SSF52374">
    <property type="entry name" value="Nucleotidylyl transferase"/>
    <property type="match status" value="1"/>
</dbReference>